<dbReference type="CDD" id="cd21819">
    <property type="entry name" value="IgC1_CH1_IgM"/>
    <property type="match status" value="1"/>
</dbReference>
<dbReference type="PROSITE" id="PS00290">
    <property type="entry name" value="IG_MHC"/>
    <property type="match status" value="1"/>
</dbReference>
<dbReference type="InterPro" id="IPR003006">
    <property type="entry name" value="Ig/MHC_CS"/>
</dbReference>
<proteinExistence type="predicted"/>
<evidence type="ECO:0000256" key="1">
    <source>
        <dbReference type="ARBA" id="ARBA00023319"/>
    </source>
</evidence>
<dbReference type="InterPro" id="IPR013783">
    <property type="entry name" value="Ig-like_fold"/>
</dbReference>
<reference evidence="4" key="3">
    <citation type="submission" date="2025-09" db="UniProtKB">
        <authorList>
            <consortium name="Ensembl"/>
        </authorList>
    </citation>
    <scope>IDENTIFICATION</scope>
</reference>
<dbReference type="FunFam" id="2.60.40.10:FF:000463">
    <property type="entry name" value="Immunoglobulin heavy constant gamma 1"/>
    <property type="match status" value="1"/>
</dbReference>
<evidence type="ECO:0000259" key="3">
    <source>
        <dbReference type="PROSITE" id="PS50835"/>
    </source>
</evidence>
<dbReference type="Pfam" id="PF00047">
    <property type="entry name" value="ig"/>
    <property type="match status" value="1"/>
</dbReference>
<reference evidence="4 5" key="1">
    <citation type="journal article" date="2019" name="Proc. Natl. Acad. Sci. U.S.A.">
        <title>Regulatory changes in pterin and carotenoid genes underlie balanced color polymorphisms in the wall lizard.</title>
        <authorList>
            <person name="Andrade P."/>
            <person name="Pinho C."/>
            <person name="Perez I de Lanuza G."/>
            <person name="Afonso S."/>
            <person name="Brejcha J."/>
            <person name="Rubin C.J."/>
            <person name="Wallerman O."/>
            <person name="Pereira P."/>
            <person name="Sabatino S.J."/>
            <person name="Bellati A."/>
            <person name="Pellitteri-Rosa D."/>
            <person name="Bosakova Z."/>
            <person name="Bunikis I."/>
            <person name="Carretero M.A."/>
            <person name="Feiner N."/>
            <person name="Marsik P."/>
            <person name="Pauperio F."/>
            <person name="Salvi D."/>
            <person name="Soler L."/>
            <person name="While G.M."/>
            <person name="Uller T."/>
            <person name="Font E."/>
            <person name="Andersson L."/>
            <person name="Carneiro M."/>
        </authorList>
    </citation>
    <scope>NUCLEOTIDE SEQUENCE</scope>
</reference>
<dbReference type="SMART" id="SM00407">
    <property type="entry name" value="IGc1"/>
    <property type="match status" value="3"/>
</dbReference>
<dbReference type="InterPro" id="IPR036179">
    <property type="entry name" value="Ig-like_dom_sf"/>
</dbReference>
<protein>
    <recommendedName>
        <fullName evidence="3">Ig-like domain-containing protein</fullName>
    </recommendedName>
</protein>
<accession>A0A670K3P5</accession>
<dbReference type="AlphaFoldDB" id="A0A670K3P5"/>
<dbReference type="InterPro" id="IPR050380">
    <property type="entry name" value="Immune_Resp_Modulators"/>
</dbReference>
<reference evidence="4" key="2">
    <citation type="submission" date="2025-08" db="UniProtKB">
        <authorList>
            <consortium name="Ensembl"/>
        </authorList>
    </citation>
    <scope>IDENTIFICATION</scope>
</reference>
<feature type="domain" description="Ig-like" evidence="3">
    <location>
        <begin position="411"/>
        <end position="512"/>
    </location>
</feature>
<name>A0A670K3P5_PODMU</name>
<evidence type="ECO:0000313" key="5">
    <source>
        <dbReference type="Proteomes" id="UP000472272"/>
    </source>
</evidence>
<dbReference type="PROSITE" id="PS50835">
    <property type="entry name" value="IG_LIKE"/>
    <property type="match status" value="4"/>
</dbReference>
<dbReference type="Ensembl" id="ENSPMRT00000034099.1">
    <property type="protein sequence ID" value="ENSPMRP00000032158.1"/>
    <property type="gene ID" value="ENSPMRG00000020854.1"/>
</dbReference>
<keyword evidence="2" id="KW-1133">Transmembrane helix</keyword>
<dbReference type="OMA" id="FGCLAMD"/>
<dbReference type="CDD" id="cd05768">
    <property type="entry name" value="IgC1_CH3_IgAGD_CH4_IgAEM"/>
    <property type="match status" value="1"/>
</dbReference>
<keyword evidence="5" id="KW-1185">Reference proteome</keyword>
<dbReference type="FunFam" id="2.60.40.10:FF:000998">
    <property type="entry name" value="Immunoglobulin heavy constant epsilon"/>
    <property type="match status" value="1"/>
</dbReference>
<dbReference type="Pfam" id="PF07654">
    <property type="entry name" value="C1-set"/>
    <property type="match status" value="3"/>
</dbReference>
<dbReference type="InterPro" id="IPR007110">
    <property type="entry name" value="Ig-like_dom"/>
</dbReference>
<evidence type="ECO:0000313" key="4">
    <source>
        <dbReference type="Ensembl" id="ENSPMRP00000032158.1"/>
    </source>
</evidence>
<dbReference type="Gene3D" id="2.60.40.10">
    <property type="entry name" value="Immunoglobulins"/>
    <property type="match status" value="4"/>
</dbReference>
<dbReference type="InterPro" id="IPR013151">
    <property type="entry name" value="Immunoglobulin_dom"/>
</dbReference>
<keyword evidence="2" id="KW-0472">Membrane</keyword>
<feature type="domain" description="Ig-like" evidence="3">
    <location>
        <begin position="189"/>
        <end position="284"/>
    </location>
</feature>
<feature type="domain" description="Ig-like" evidence="3">
    <location>
        <begin position="81"/>
        <end position="175"/>
    </location>
</feature>
<keyword evidence="1" id="KW-0393">Immunoglobulin domain</keyword>
<feature type="domain" description="Ig-like" evidence="3">
    <location>
        <begin position="316"/>
        <end position="401"/>
    </location>
</feature>
<feature type="transmembrane region" description="Helical" evidence="2">
    <location>
        <begin position="535"/>
        <end position="556"/>
    </location>
</feature>
<keyword evidence="2" id="KW-0812">Transmembrane</keyword>
<dbReference type="SUPFAM" id="SSF48726">
    <property type="entry name" value="Immunoglobulin"/>
    <property type="match status" value="4"/>
</dbReference>
<dbReference type="GeneTree" id="ENSGT00940000161491"/>
<dbReference type="InterPro" id="IPR003597">
    <property type="entry name" value="Ig_C1-set"/>
</dbReference>
<organism evidence="4 5">
    <name type="scientific">Podarcis muralis</name>
    <name type="common">Wall lizard</name>
    <name type="synonym">Lacerta muralis</name>
    <dbReference type="NCBI Taxonomy" id="64176"/>
    <lineage>
        <taxon>Eukaryota</taxon>
        <taxon>Metazoa</taxon>
        <taxon>Chordata</taxon>
        <taxon>Craniata</taxon>
        <taxon>Vertebrata</taxon>
        <taxon>Euteleostomi</taxon>
        <taxon>Lepidosauria</taxon>
        <taxon>Squamata</taxon>
        <taxon>Bifurcata</taxon>
        <taxon>Unidentata</taxon>
        <taxon>Episquamata</taxon>
        <taxon>Laterata</taxon>
        <taxon>Lacertibaenia</taxon>
        <taxon>Lacertidae</taxon>
        <taxon>Podarcis</taxon>
    </lineage>
</organism>
<evidence type="ECO:0000256" key="2">
    <source>
        <dbReference type="SAM" id="Phobius"/>
    </source>
</evidence>
<sequence length="559" mass="61541">MPQNPYSDLINNCQKNYRLFLMCRDTARSDKGLEEEEATCTCGCIFARIPEGRDLLCDWGAFDSWGPGTLVTVTSVPSAAPSLFPLIASPGSEGSEKVTIGCLAKNFLPDSVTFSWNNKNNVSDSTITSKKFPSVLGSGGTYTASSQALVPSADWTNYDPFYCKADHPSGNAVIRVIRGCETPEVLPNPEMSVRAPPIQAFFGSYLNATITCSVVNLPSSKYTLQWLKKGQVLDSGFTTTQPIREGRGYSIKSELIVTKRDWLSDITFSCAVNGKDFNDTLKINKNSFCEGGISCNDDVRVEAIPPSFADIFQTKVAKLTCRISNVPLELDLSALNVTWTKESDQTLLKTELGKPEDQANGLTYIDATATVCATEWDSDETFTCKVNFPGLLPEPIDKTLKKVNDGPQSTPAVYVLPPTSEELALRETATLTCLVKGFSPKGIFLQWLHNDQPVNSADFYLSEPKEEPRTQGKFFVYSILYISESDWSHGDRYTCVVGHEALPMNSTQKTVDKNTVYLDGIVDVDDEEFQNISSILSTFIILFLVSLFYSATVTVIKVK</sequence>
<dbReference type="PANTHER" id="PTHR23411">
    <property type="entry name" value="TAPASIN"/>
    <property type="match status" value="1"/>
</dbReference>
<dbReference type="Proteomes" id="UP000472272">
    <property type="component" value="Chromosome 13"/>
</dbReference>